<evidence type="ECO:0000256" key="3">
    <source>
        <dbReference type="ARBA" id="ARBA00022705"/>
    </source>
</evidence>
<keyword evidence="11" id="KW-0464">Manganese</keyword>
<dbReference type="RefSeq" id="WP_214175726.1">
    <property type="nucleotide sequence ID" value="NZ_JAHCVK010000005.1"/>
</dbReference>
<proteinExistence type="inferred from homology"/>
<feature type="binding site" evidence="11">
    <location>
        <position position="411"/>
    </location>
    <ligand>
        <name>Zn(2+)</name>
        <dbReference type="ChEBI" id="CHEBI:29105"/>
    </ligand>
</feature>
<dbReference type="Pfam" id="PF03120">
    <property type="entry name" value="OB_DNA_ligase"/>
    <property type="match status" value="1"/>
</dbReference>
<evidence type="ECO:0000259" key="13">
    <source>
        <dbReference type="PROSITE" id="PS50172"/>
    </source>
</evidence>
<dbReference type="Pfam" id="PF14520">
    <property type="entry name" value="HHH_5"/>
    <property type="match status" value="1"/>
</dbReference>
<dbReference type="SUPFAM" id="SSF50249">
    <property type="entry name" value="Nucleic acid-binding proteins"/>
    <property type="match status" value="1"/>
</dbReference>
<dbReference type="EC" id="6.5.1.2" evidence="11 12"/>
<dbReference type="PANTHER" id="PTHR23389">
    <property type="entry name" value="CHROMOSOME TRANSMISSION FIDELITY FACTOR 18"/>
    <property type="match status" value="1"/>
</dbReference>
<feature type="binding site" evidence="11">
    <location>
        <position position="429"/>
    </location>
    <ligand>
        <name>Zn(2+)</name>
        <dbReference type="ChEBI" id="CHEBI:29105"/>
    </ligand>
</feature>
<feature type="binding site" evidence="11">
    <location>
        <begin position="83"/>
        <end position="84"/>
    </location>
    <ligand>
        <name>NAD(+)</name>
        <dbReference type="ChEBI" id="CHEBI:57540"/>
    </ligand>
</feature>
<dbReference type="SMART" id="SM00532">
    <property type="entry name" value="LIGANc"/>
    <property type="match status" value="1"/>
</dbReference>
<dbReference type="NCBIfam" id="NF005932">
    <property type="entry name" value="PRK07956.1"/>
    <property type="match status" value="1"/>
</dbReference>
<feature type="binding site" evidence="11">
    <location>
        <position position="140"/>
    </location>
    <ligand>
        <name>NAD(+)</name>
        <dbReference type="ChEBI" id="CHEBI:57540"/>
    </ligand>
</feature>
<dbReference type="SUPFAM" id="SSF47781">
    <property type="entry name" value="RuvA domain 2-like"/>
    <property type="match status" value="1"/>
</dbReference>
<dbReference type="InterPro" id="IPR012340">
    <property type="entry name" value="NA-bd_OB-fold"/>
</dbReference>
<feature type="active site" description="N6-AMP-lysine intermediate" evidence="11">
    <location>
        <position position="119"/>
    </location>
</feature>
<dbReference type="GO" id="GO:0003911">
    <property type="term" value="F:DNA ligase (NAD+) activity"/>
    <property type="evidence" value="ECO:0007669"/>
    <property type="project" value="UniProtKB-EC"/>
</dbReference>
<evidence type="ECO:0000256" key="7">
    <source>
        <dbReference type="ARBA" id="ARBA00022842"/>
    </source>
</evidence>
<evidence type="ECO:0000256" key="12">
    <source>
        <dbReference type="RuleBase" id="RU000618"/>
    </source>
</evidence>
<feature type="binding site" evidence="11">
    <location>
        <position position="434"/>
    </location>
    <ligand>
        <name>Zn(2+)</name>
        <dbReference type="ChEBI" id="CHEBI:29105"/>
    </ligand>
</feature>
<feature type="domain" description="BRCT" evidence="13">
    <location>
        <begin position="591"/>
        <end position="669"/>
    </location>
</feature>
<evidence type="ECO:0000256" key="11">
    <source>
        <dbReference type="HAMAP-Rule" id="MF_01588"/>
    </source>
</evidence>
<dbReference type="PIRSF" id="PIRSF001604">
    <property type="entry name" value="LigA"/>
    <property type="match status" value="1"/>
</dbReference>
<accession>A0ABS5SEC9</accession>
<evidence type="ECO:0000256" key="5">
    <source>
        <dbReference type="ARBA" id="ARBA00022763"/>
    </source>
</evidence>
<dbReference type="CDD" id="cd17748">
    <property type="entry name" value="BRCT_DNA_ligase_like"/>
    <property type="match status" value="1"/>
</dbReference>
<dbReference type="InterPro" id="IPR010994">
    <property type="entry name" value="RuvA_2-like"/>
</dbReference>
<dbReference type="SUPFAM" id="SSF52113">
    <property type="entry name" value="BRCT domain"/>
    <property type="match status" value="1"/>
</dbReference>
<evidence type="ECO:0000256" key="2">
    <source>
        <dbReference type="ARBA" id="ARBA00022598"/>
    </source>
</evidence>
<dbReference type="InterPro" id="IPR013839">
    <property type="entry name" value="DNAligase_adenylation"/>
</dbReference>
<evidence type="ECO:0000313" key="15">
    <source>
        <dbReference type="Proteomes" id="UP000756860"/>
    </source>
</evidence>
<dbReference type="Gene3D" id="6.20.10.30">
    <property type="match status" value="1"/>
</dbReference>
<dbReference type="EMBL" id="JAHCVK010000005">
    <property type="protein sequence ID" value="MBT0653719.1"/>
    <property type="molecule type" value="Genomic_DNA"/>
</dbReference>
<dbReference type="Gene3D" id="3.30.470.30">
    <property type="entry name" value="DNA ligase/mRNA capping enzyme"/>
    <property type="match status" value="1"/>
</dbReference>
<dbReference type="PROSITE" id="PS01055">
    <property type="entry name" value="DNA_LIGASE_N1"/>
    <property type="match status" value="1"/>
</dbReference>
<feature type="binding site" evidence="11">
    <location>
        <position position="414"/>
    </location>
    <ligand>
        <name>Zn(2+)</name>
        <dbReference type="ChEBI" id="CHEBI:29105"/>
    </ligand>
</feature>
<keyword evidence="9 11" id="KW-0234">DNA repair</keyword>
<feature type="binding site" evidence="11">
    <location>
        <position position="293"/>
    </location>
    <ligand>
        <name>NAD(+)</name>
        <dbReference type="ChEBI" id="CHEBI:57540"/>
    </ligand>
</feature>
<feature type="binding site" evidence="11">
    <location>
        <begin position="34"/>
        <end position="38"/>
    </location>
    <ligand>
        <name>NAD(+)</name>
        <dbReference type="ChEBI" id="CHEBI:57540"/>
    </ligand>
</feature>
<keyword evidence="8 11" id="KW-0520">NAD</keyword>
<keyword evidence="2 11" id="KW-0436">Ligase</keyword>
<dbReference type="InterPro" id="IPR004150">
    <property type="entry name" value="NAD_DNA_ligase_OB"/>
</dbReference>
<keyword evidence="6 11" id="KW-0862">Zinc</keyword>
<comment type="caution">
    <text evidence="14">The sequence shown here is derived from an EMBL/GenBank/DDBJ whole genome shotgun (WGS) entry which is preliminary data.</text>
</comment>
<dbReference type="InterPro" id="IPR003583">
    <property type="entry name" value="Hlx-hairpin-Hlx_DNA-bd_motif"/>
</dbReference>
<dbReference type="InterPro" id="IPR001357">
    <property type="entry name" value="BRCT_dom"/>
</dbReference>
<dbReference type="Proteomes" id="UP000756860">
    <property type="component" value="Unassembled WGS sequence"/>
</dbReference>
<dbReference type="InterPro" id="IPR004149">
    <property type="entry name" value="Znf_DNAligase_C4"/>
</dbReference>
<comment type="function">
    <text evidence="1 11">DNA ligase that catalyzes the formation of phosphodiester linkages between 5'-phosphoryl and 3'-hydroxyl groups in double-stranded DNA using NAD as a coenzyme and as the energy source for the reaction. It is essential for DNA replication and repair of damaged DNA.</text>
</comment>
<dbReference type="InterPro" id="IPR013840">
    <property type="entry name" value="DNAligase_N"/>
</dbReference>
<dbReference type="Pfam" id="PF03119">
    <property type="entry name" value="DNA_ligase_ZBD"/>
    <property type="match status" value="1"/>
</dbReference>
<evidence type="ECO:0000256" key="4">
    <source>
        <dbReference type="ARBA" id="ARBA00022723"/>
    </source>
</evidence>
<evidence type="ECO:0000256" key="8">
    <source>
        <dbReference type="ARBA" id="ARBA00023027"/>
    </source>
</evidence>
<organism evidence="14 15">
    <name type="scientific">Geomobilimonas luticola</name>
    <dbReference type="NCBI Taxonomy" id="1114878"/>
    <lineage>
        <taxon>Bacteria</taxon>
        <taxon>Pseudomonadati</taxon>
        <taxon>Thermodesulfobacteriota</taxon>
        <taxon>Desulfuromonadia</taxon>
        <taxon>Geobacterales</taxon>
        <taxon>Geobacteraceae</taxon>
        <taxon>Geomobilimonas</taxon>
    </lineage>
</organism>
<dbReference type="Pfam" id="PF12826">
    <property type="entry name" value="HHH_2"/>
    <property type="match status" value="1"/>
</dbReference>
<dbReference type="Pfam" id="PF00533">
    <property type="entry name" value="BRCT"/>
    <property type="match status" value="1"/>
</dbReference>
<dbReference type="PROSITE" id="PS01056">
    <property type="entry name" value="DNA_LIGASE_N2"/>
    <property type="match status" value="1"/>
</dbReference>
<comment type="similarity">
    <text evidence="11">Belongs to the NAD-dependent DNA ligase family. LigA subfamily.</text>
</comment>
<dbReference type="Gene3D" id="1.10.287.610">
    <property type="entry name" value="Helix hairpin bin"/>
    <property type="match status" value="1"/>
</dbReference>
<comment type="cofactor">
    <cofactor evidence="11">
        <name>Mg(2+)</name>
        <dbReference type="ChEBI" id="CHEBI:18420"/>
    </cofactor>
    <cofactor evidence="11">
        <name>Mn(2+)</name>
        <dbReference type="ChEBI" id="CHEBI:29035"/>
    </cofactor>
</comment>
<evidence type="ECO:0000256" key="6">
    <source>
        <dbReference type="ARBA" id="ARBA00022833"/>
    </source>
</evidence>
<dbReference type="PANTHER" id="PTHR23389:SF9">
    <property type="entry name" value="DNA LIGASE"/>
    <property type="match status" value="1"/>
</dbReference>
<dbReference type="SUPFAM" id="SSF56091">
    <property type="entry name" value="DNA ligase/mRNA capping enzyme, catalytic domain"/>
    <property type="match status" value="1"/>
</dbReference>
<feature type="binding site" evidence="11">
    <location>
        <position position="177"/>
    </location>
    <ligand>
        <name>NAD(+)</name>
        <dbReference type="ChEBI" id="CHEBI:57540"/>
    </ligand>
</feature>
<dbReference type="SMART" id="SM00278">
    <property type="entry name" value="HhH1"/>
    <property type="match status" value="4"/>
</dbReference>
<keyword evidence="5 11" id="KW-0227">DNA damage</keyword>
<keyword evidence="7 11" id="KW-0460">Magnesium</keyword>
<dbReference type="Gene3D" id="2.40.50.140">
    <property type="entry name" value="Nucleic acid-binding proteins"/>
    <property type="match status" value="1"/>
</dbReference>
<feature type="binding site" evidence="11">
    <location>
        <position position="317"/>
    </location>
    <ligand>
        <name>NAD(+)</name>
        <dbReference type="ChEBI" id="CHEBI:57540"/>
    </ligand>
</feature>
<evidence type="ECO:0000313" key="14">
    <source>
        <dbReference type="EMBL" id="MBT0653719.1"/>
    </source>
</evidence>
<dbReference type="CDD" id="cd00114">
    <property type="entry name" value="LIGANc"/>
    <property type="match status" value="1"/>
</dbReference>
<dbReference type="InterPro" id="IPR041663">
    <property type="entry name" value="DisA/LigA_HHH"/>
</dbReference>
<dbReference type="InterPro" id="IPR036420">
    <property type="entry name" value="BRCT_dom_sf"/>
</dbReference>
<dbReference type="InterPro" id="IPR018239">
    <property type="entry name" value="DNA_ligase_AS"/>
</dbReference>
<dbReference type="InterPro" id="IPR033136">
    <property type="entry name" value="DNA_ligase_CS"/>
</dbReference>
<dbReference type="Gene3D" id="1.10.150.20">
    <property type="entry name" value="5' to 3' exonuclease, C-terminal subdomain"/>
    <property type="match status" value="2"/>
</dbReference>
<gene>
    <name evidence="11 14" type="primary">ligA</name>
    <name evidence="14" type="ORF">KI810_11680</name>
</gene>
<dbReference type="NCBIfam" id="TIGR00575">
    <property type="entry name" value="dnlj"/>
    <property type="match status" value="1"/>
</dbReference>
<dbReference type="SMART" id="SM00292">
    <property type="entry name" value="BRCT"/>
    <property type="match status" value="1"/>
</dbReference>
<evidence type="ECO:0000256" key="10">
    <source>
        <dbReference type="ARBA" id="ARBA00034005"/>
    </source>
</evidence>
<dbReference type="InterPro" id="IPR001679">
    <property type="entry name" value="DNA_ligase"/>
</dbReference>
<keyword evidence="15" id="KW-1185">Reference proteome</keyword>
<protein>
    <recommendedName>
        <fullName evidence="11 12">DNA ligase</fullName>
        <ecNumber evidence="11 12">6.5.1.2</ecNumber>
    </recommendedName>
    <alternativeName>
        <fullName evidence="11">Polydeoxyribonucleotide synthase [NAD(+)]</fullName>
    </alternativeName>
</protein>
<dbReference type="Pfam" id="PF01653">
    <property type="entry name" value="DNA_ligase_aden"/>
    <property type="match status" value="1"/>
</dbReference>
<evidence type="ECO:0000256" key="1">
    <source>
        <dbReference type="ARBA" id="ARBA00004067"/>
    </source>
</evidence>
<feature type="binding site" evidence="11">
    <location>
        <position position="117"/>
    </location>
    <ligand>
        <name>NAD(+)</name>
        <dbReference type="ChEBI" id="CHEBI:57540"/>
    </ligand>
</feature>
<evidence type="ECO:0000256" key="9">
    <source>
        <dbReference type="ARBA" id="ARBA00023204"/>
    </source>
</evidence>
<keyword evidence="4 11" id="KW-0479">Metal-binding</keyword>
<name>A0ABS5SEC9_9BACT</name>
<dbReference type="Gene3D" id="3.40.50.10190">
    <property type="entry name" value="BRCT domain"/>
    <property type="match status" value="1"/>
</dbReference>
<comment type="catalytic activity">
    <reaction evidence="10 11 12">
        <text>NAD(+) + (deoxyribonucleotide)n-3'-hydroxyl + 5'-phospho-(deoxyribonucleotide)m = (deoxyribonucleotide)n+m + AMP + beta-nicotinamide D-nucleotide.</text>
        <dbReference type="EC" id="6.5.1.2"/>
    </reaction>
</comment>
<keyword evidence="3 11" id="KW-0235">DNA replication</keyword>
<dbReference type="PROSITE" id="PS50172">
    <property type="entry name" value="BRCT"/>
    <property type="match status" value="1"/>
</dbReference>
<sequence>MEKQAAAQRMSELRAEIERHNRLYYQEDRPEITDAEYDLLFRELLALEEQHPDLATPSSPTRRVGSAPLEKFAQLRHRVPMLSLENAFTEAEIAEFDERVKRFLGMAGDREIEYVCEPKMDGLAVELVYEDGIFSVGSTRGDGFTGEEITRNLKTVRSIPLRLATDTPPNLLEMRGEVYLPLAPFQRLNAEREEAGEPPFANPRNAAAGSLRQLDSRITARRPLSIFCYAPGMVEGAEFTSQSHFLATIKTWGLPVNPLIRTVAGITGITDYYREMLAQRESLPYEIDGVVVKVDSFSLQRELGEKSRSPRWAVAVKFPPRQAVTLVEDIIPQVGRTGVVTPVAHLRPVVVSGVMVSRATLHNWEEMEKKDIRIGDTVVVERAGDVIPAVVRVLTEKRTGAERHLPIPASCPECGSEVVKIPEEVAVRCLGLSCPAQIRESIIHFASRRAMDIEGLGDKFIEQLLRLKLVRNVADLYSLTQEDFMQFERMGDKLAENLLNAIAASRERELSRFIYALGIRHVGEHTAKLLANAFGSIHNLAKASEEELLAIREVGPQVAQSIRTFFHNRDNMEVVERLLAAGVTPSVTEKKVGGRFTGKTFVFTGTLTRFTRDDAKKLVEDEGGHAAGSVSKKTDYVVAGEEAGSKLEKARQLGVKVLTEDEFLAMLES</sequence>
<reference evidence="14 15" key="1">
    <citation type="submission" date="2021-05" db="EMBL/GenBank/DDBJ databases">
        <title>The draft genome of Geobacter luticola JCM 17780.</title>
        <authorList>
            <person name="Xu Z."/>
            <person name="Masuda Y."/>
            <person name="Itoh H."/>
            <person name="Senoo K."/>
        </authorList>
    </citation>
    <scope>NUCLEOTIDE SEQUENCE [LARGE SCALE GENOMIC DNA]</scope>
    <source>
        <strain evidence="14 15">JCM 17780</strain>
    </source>
</reference>
<dbReference type="HAMAP" id="MF_01588">
    <property type="entry name" value="DNA_ligase_A"/>
    <property type="match status" value="1"/>
</dbReference>